<dbReference type="GO" id="GO:0008237">
    <property type="term" value="F:metallopeptidase activity"/>
    <property type="evidence" value="ECO:0007669"/>
    <property type="project" value="UniProtKB-KW"/>
</dbReference>
<keyword evidence="1" id="KW-0812">Transmembrane</keyword>
<keyword evidence="1" id="KW-0472">Membrane</keyword>
<feature type="transmembrane region" description="Helical" evidence="1">
    <location>
        <begin position="6"/>
        <end position="22"/>
    </location>
</feature>
<protein>
    <submittedName>
        <fullName evidence="3">CPBP family intramembrane metalloprotease</fullName>
    </submittedName>
</protein>
<dbReference type="AlphaFoldDB" id="A0A2S7KB58"/>
<dbReference type="GO" id="GO:0004175">
    <property type="term" value="F:endopeptidase activity"/>
    <property type="evidence" value="ECO:0007669"/>
    <property type="project" value="UniProtKB-ARBA"/>
</dbReference>
<evidence type="ECO:0000313" key="3">
    <source>
        <dbReference type="EMBL" id="PQA89745.1"/>
    </source>
</evidence>
<dbReference type="GO" id="GO:0080120">
    <property type="term" value="P:CAAX-box protein maturation"/>
    <property type="evidence" value="ECO:0007669"/>
    <property type="project" value="UniProtKB-ARBA"/>
</dbReference>
<dbReference type="EMBL" id="PJCH01000001">
    <property type="protein sequence ID" value="PQA89745.1"/>
    <property type="molecule type" value="Genomic_DNA"/>
</dbReference>
<accession>A0A2S7KB58</accession>
<keyword evidence="3" id="KW-0645">Protease</keyword>
<dbReference type="InterPro" id="IPR003675">
    <property type="entry name" value="Rce1/LyrA-like_dom"/>
</dbReference>
<feature type="transmembrane region" description="Helical" evidence="1">
    <location>
        <begin position="63"/>
        <end position="83"/>
    </location>
</feature>
<evidence type="ECO:0000259" key="2">
    <source>
        <dbReference type="Pfam" id="PF02517"/>
    </source>
</evidence>
<keyword evidence="3" id="KW-0378">Hydrolase</keyword>
<organism evidence="3 4">
    <name type="scientific">Hyphococcus luteus</name>
    <dbReference type="NCBI Taxonomy" id="2058213"/>
    <lineage>
        <taxon>Bacteria</taxon>
        <taxon>Pseudomonadati</taxon>
        <taxon>Pseudomonadota</taxon>
        <taxon>Alphaproteobacteria</taxon>
        <taxon>Parvularculales</taxon>
        <taxon>Parvularculaceae</taxon>
        <taxon>Hyphococcus</taxon>
    </lineage>
</organism>
<keyword evidence="3" id="KW-0482">Metalloprotease</keyword>
<feature type="domain" description="CAAX prenyl protease 2/Lysostaphin resistance protein A-like" evidence="2">
    <location>
        <begin position="127"/>
        <end position="228"/>
    </location>
</feature>
<keyword evidence="1" id="KW-1133">Transmembrane helix</keyword>
<feature type="transmembrane region" description="Helical" evidence="1">
    <location>
        <begin position="29"/>
        <end position="51"/>
    </location>
</feature>
<sequence>MLTVGQIGVITLLGFLGASIFRKSFRLNWFVGALLLYALYNFLLTRAFFSIPNFPPAAGWNWLGKSMSLAGMLVVASLPVFGVRRTGITHFQLRGSWPAFLLLALLCGFFFYMAVSNADGRDDWETIAFQWTMPGIDEEIFYRGVLLLAMNEAFTARVSIIGTPIGYGGLLTSILFGLAHGMSFGESGFDFDMIAVASTGAPSLLLLWMREKTGSVVLPIIGHNVANGVFTLF</sequence>
<reference evidence="3 4" key="1">
    <citation type="submission" date="2017-12" db="EMBL/GenBank/DDBJ databases">
        <authorList>
            <person name="Hurst M.R.H."/>
        </authorList>
    </citation>
    <scope>NUCLEOTIDE SEQUENCE [LARGE SCALE GENOMIC DNA]</scope>
    <source>
        <strain evidence="3 4">SY-3-19</strain>
    </source>
</reference>
<dbReference type="Proteomes" id="UP000239504">
    <property type="component" value="Unassembled WGS sequence"/>
</dbReference>
<dbReference type="NCBIfam" id="NF047635">
    <property type="entry name" value="CPBP_Sphingo"/>
    <property type="match status" value="1"/>
</dbReference>
<feature type="transmembrane region" description="Helical" evidence="1">
    <location>
        <begin position="95"/>
        <end position="115"/>
    </location>
</feature>
<comment type="caution">
    <text evidence="3">The sequence shown here is derived from an EMBL/GenBank/DDBJ whole genome shotgun (WGS) entry which is preliminary data.</text>
</comment>
<evidence type="ECO:0000256" key="1">
    <source>
        <dbReference type="SAM" id="Phobius"/>
    </source>
</evidence>
<keyword evidence="4" id="KW-1185">Reference proteome</keyword>
<dbReference type="GO" id="GO:0006508">
    <property type="term" value="P:proteolysis"/>
    <property type="evidence" value="ECO:0007669"/>
    <property type="project" value="UniProtKB-KW"/>
</dbReference>
<feature type="transmembrane region" description="Helical" evidence="1">
    <location>
        <begin position="158"/>
        <end position="179"/>
    </location>
</feature>
<dbReference type="Pfam" id="PF02517">
    <property type="entry name" value="Rce1-like"/>
    <property type="match status" value="1"/>
</dbReference>
<gene>
    <name evidence="3" type="ORF">CW354_02495</name>
</gene>
<evidence type="ECO:0000313" key="4">
    <source>
        <dbReference type="Proteomes" id="UP000239504"/>
    </source>
</evidence>
<proteinExistence type="predicted"/>
<name>A0A2S7KB58_9PROT</name>